<keyword evidence="2 8" id="KW-0479">Metal-binding</keyword>
<name>A0A160PUY7_9CORY</name>
<proteinExistence type="inferred from homology"/>
<dbReference type="KEGG" id="csur:N24_2729"/>
<dbReference type="GO" id="GO:0046872">
    <property type="term" value="F:metal ion binding"/>
    <property type="evidence" value="ECO:0007669"/>
    <property type="project" value="UniProtKB-KW"/>
</dbReference>
<keyword evidence="11" id="KW-1185">Reference proteome</keyword>
<evidence type="ECO:0000313" key="11">
    <source>
        <dbReference type="Proteomes" id="UP000218244"/>
    </source>
</evidence>
<dbReference type="EMBL" id="AP017369">
    <property type="protein sequence ID" value="BAU96991.1"/>
    <property type="molecule type" value="Genomic_DNA"/>
</dbReference>
<evidence type="ECO:0000313" key="10">
    <source>
        <dbReference type="EMBL" id="BAU96991.1"/>
    </source>
</evidence>
<accession>A0A160PUY7</accession>
<dbReference type="InterPro" id="IPR006680">
    <property type="entry name" value="Amidohydro-rel"/>
</dbReference>
<dbReference type="InterPro" id="IPR003764">
    <property type="entry name" value="GlcNAc_6-P_deAcase"/>
</dbReference>
<feature type="binding site" evidence="8">
    <location>
        <position position="227"/>
    </location>
    <ligand>
        <name>Zn(2+)</name>
        <dbReference type="ChEBI" id="CHEBI:29105"/>
    </ligand>
</feature>
<dbReference type="SMR" id="A0A160PUY7"/>
<gene>
    <name evidence="10" type="primary">nagA1</name>
    <name evidence="10" type="ORF">N24_2729</name>
</gene>
<protein>
    <submittedName>
        <fullName evidence="10">N-acetylglucosamine-6-phosphate deacetylase</fullName>
    </submittedName>
</protein>
<dbReference type="GO" id="GO:0006046">
    <property type="term" value="P:N-acetylglucosamine catabolic process"/>
    <property type="evidence" value="ECO:0007669"/>
    <property type="project" value="TreeGrafter"/>
</dbReference>
<dbReference type="InterPro" id="IPR032466">
    <property type="entry name" value="Metal_Hydrolase"/>
</dbReference>
<organism evidence="10 11">
    <name type="scientific">Corynebacterium suranareeae</name>
    <dbReference type="NCBI Taxonomy" id="2506452"/>
    <lineage>
        <taxon>Bacteria</taxon>
        <taxon>Bacillati</taxon>
        <taxon>Actinomycetota</taxon>
        <taxon>Actinomycetes</taxon>
        <taxon>Mycobacteriales</taxon>
        <taxon>Corynebacteriaceae</taxon>
        <taxon>Corynebacterium</taxon>
    </lineage>
</organism>
<comment type="similarity">
    <text evidence="1 5">Belongs to the metallo-dependent hydrolases superfamily. NagA family.</text>
</comment>
<feature type="binding site" evidence="7">
    <location>
        <position position="265"/>
    </location>
    <ligand>
        <name>substrate</name>
    </ligand>
</feature>
<feature type="binding site" evidence="7">
    <location>
        <begin position="318"/>
        <end position="320"/>
    </location>
    <ligand>
        <name>substrate</name>
    </ligand>
</feature>
<dbReference type="PIRSF" id="PIRSF038994">
    <property type="entry name" value="NagA"/>
    <property type="match status" value="1"/>
</dbReference>
<sequence length="388" mass="40765">MAKSVNTQEIAGQERGSIDGRIVTAHGVIDGSITIENGVITELRGTPVSPNAGFHKELPTIVPGFIDLHNHGGNGGAFPTGSLEQARTAAQYHRRNGTTVMLASMVSAPPENLAEQVKRLVPLCEEGLLFGFHLEGPFINACRCGAQNPDFIFPGNPNDLEQIIQAGHGWIKSITLAPETENLTDILDLCARHNLIASFGHTDADFDTTISAIELANHKNVTVTATHLFNAMPPLHHRSPGAVGALLAAARAGNAYLELIADNVHLSDDTVDLVLSERAFFITDAMEAAGMPDGEYILGVLGVTVAGGVARLSDGGAIAGGTSTLASQFAHHVRRGMTLIDASLHTSTVAADVLGISGHAIDASNPTNFVVFDSTGQLQQVYVGNQVI</sequence>
<feature type="active site" description="Proton donor/acceptor" evidence="6">
    <location>
        <position position="284"/>
    </location>
</feature>
<evidence type="ECO:0000256" key="7">
    <source>
        <dbReference type="PIRSR" id="PIRSR038994-2"/>
    </source>
</evidence>
<evidence type="ECO:0000256" key="5">
    <source>
        <dbReference type="PIRNR" id="PIRNR038994"/>
    </source>
</evidence>
<feature type="binding site" evidence="7">
    <location>
        <position position="146"/>
    </location>
    <ligand>
        <name>substrate</name>
    </ligand>
</feature>
<dbReference type="AlphaFoldDB" id="A0A160PUY7"/>
<feature type="binding site" evidence="7">
    <location>
        <begin position="230"/>
        <end position="231"/>
    </location>
    <ligand>
        <name>substrate</name>
    </ligand>
</feature>
<feature type="binding site" evidence="7">
    <location>
        <position position="238"/>
    </location>
    <ligand>
        <name>substrate</name>
    </ligand>
</feature>
<evidence type="ECO:0000256" key="1">
    <source>
        <dbReference type="ARBA" id="ARBA00010716"/>
    </source>
</evidence>
<dbReference type="SUPFAM" id="SSF51556">
    <property type="entry name" value="Metallo-dependent hydrolases"/>
    <property type="match status" value="1"/>
</dbReference>
<dbReference type="Gene3D" id="2.30.40.10">
    <property type="entry name" value="Urease, subunit C, domain 1"/>
    <property type="match status" value="1"/>
</dbReference>
<dbReference type="GO" id="GO:0008448">
    <property type="term" value="F:N-acetylglucosamine-6-phosphate deacetylase activity"/>
    <property type="evidence" value="ECO:0007669"/>
    <property type="project" value="InterPro"/>
</dbReference>
<dbReference type="Proteomes" id="UP000218244">
    <property type="component" value="Chromosome"/>
</dbReference>
<dbReference type="InterPro" id="IPR011059">
    <property type="entry name" value="Metal-dep_hydrolase_composite"/>
</dbReference>
<evidence type="ECO:0000256" key="6">
    <source>
        <dbReference type="PIRSR" id="PIRSR038994-1"/>
    </source>
</evidence>
<evidence type="ECO:0000256" key="8">
    <source>
        <dbReference type="PIRSR" id="PIRSR038994-3"/>
    </source>
</evidence>
<dbReference type="Gene3D" id="3.20.20.140">
    <property type="entry name" value="Metal-dependent hydrolases"/>
    <property type="match status" value="1"/>
</dbReference>
<dbReference type="RefSeq" id="WP_167382128.1">
    <property type="nucleotide sequence ID" value="NZ_AP017369.1"/>
</dbReference>
<comment type="cofactor">
    <cofactor evidence="8">
        <name>a divalent metal cation</name>
        <dbReference type="ChEBI" id="CHEBI:60240"/>
    </cofactor>
    <text evidence="8">Binds 1 divalent metal cation per subunit.</text>
</comment>
<keyword evidence="3 5" id="KW-0378">Hydrolase</keyword>
<evidence type="ECO:0000256" key="4">
    <source>
        <dbReference type="ARBA" id="ARBA00023277"/>
    </source>
</evidence>
<evidence type="ECO:0000256" key="3">
    <source>
        <dbReference type="ARBA" id="ARBA00022801"/>
    </source>
</evidence>
<keyword evidence="4 5" id="KW-0119">Carbohydrate metabolism</keyword>
<feature type="domain" description="Amidohydrolase-related" evidence="9">
    <location>
        <begin position="60"/>
        <end position="374"/>
    </location>
</feature>
<reference evidence="10 11" key="1">
    <citation type="submission" date="2016-02" db="EMBL/GenBank/DDBJ databases">
        <title>Corynebacterium glutamicum N24 whole genome sequencing project.</title>
        <authorList>
            <person name="Matsutani M."/>
            <person name="Nangtapong N."/>
            <person name="Yakushi T."/>
            <person name="Matsushita K."/>
        </authorList>
    </citation>
    <scope>NUCLEOTIDE SEQUENCE [LARGE SCALE GENOMIC DNA]</scope>
    <source>
        <strain evidence="10 11">N24</strain>
    </source>
</reference>
<evidence type="ECO:0000256" key="2">
    <source>
        <dbReference type="ARBA" id="ARBA00022723"/>
    </source>
</evidence>
<feature type="binding site" evidence="8">
    <location>
        <position position="201"/>
    </location>
    <ligand>
        <name>Zn(2+)</name>
        <dbReference type="ChEBI" id="CHEBI:29105"/>
    </ligand>
</feature>
<evidence type="ECO:0000259" key="9">
    <source>
        <dbReference type="Pfam" id="PF01979"/>
    </source>
</evidence>
<dbReference type="PANTHER" id="PTHR11113:SF14">
    <property type="entry name" value="N-ACETYLGLUCOSAMINE-6-PHOSPHATE DEACETYLASE"/>
    <property type="match status" value="1"/>
</dbReference>
<dbReference type="PANTHER" id="PTHR11113">
    <property type="entry name" value="N-ACETYLGLUCOSAMINE-6-PHOSPHATE DEACETYLASE"/>
    <property type="match status" value="1"/>
</dbReference>
<feature type="binding site" evidence="8">
    <location>
        <position position="135"/>
    </location>
    <ligand>
        <name>Zn(2+)</name>
        <dbReference type="ChEBI" id="CHEBI:29105"/>
    </ligand>
</feature>
<dbReference type="Pfam" id="PF01979">
    <property type="entry name" value="Amidohydro_1"/>
    <property type="match status" value="1"/>
</dbReference>